<dbReference type="InterPro" id="IPR050188">
    <property type="entry name" value="RluA_PseudoU_synthase"/>
</dbReference>
<accession>A0A9P3Q0D7</accession>
<dbReference type="Proteomes" id="UP001063166">
    <property type="component" value="Unassembled WGS sequence"/>
</dbReference>
<dbReference type="AlphaFoldDB" id="A0A9P3Q0D7"/>
<keyword evidence="3" id="KW-1185">Reference proteome</keyword>
<proteinExistence type="predicted"/>
<dbReference type="GO" id="GO:0003723">
    <property type="term" value="F:RNA binding"/>
    <property type="evidence" value="ECO:0007669"/>
    <property type="project" value="InterPro"/>
</dbReference>
<organism evidence="2 3">
    <name type="scientific">Lyophyllum shimeji</name>
    <name type="common">Hon-shimeji</name>
    <name type="synonym">Tricholoma shimeji</name>
    <dbReference type="NCBI Taxonomy" id="47721"/>
    <lineage>
        <taxon>Eukaryota</taxon>
        <taxon>Fungi</taxon>
        <taxon>Dikarya</taxon>
        <taxon>Basidiomycota</taxon>
        <taxon>Agaricomycotina</taxon>
        <taxon>Agaricomycetes</taxon>
        <taxon>Agaricomycetidae</taxon>
        <taxon>Agaricales</taxon>
        <taxon>Tricholomatineae</taxon>
        <taxon>Lyophyllaceae</taxon>
        <taxon>Lyophyllum</taxon>
    </lineage>
</organism>
<comment type="caution">
    <text evidence="2">The sequence shown here is derived from an EMBL/GenBank/DDBJ whole genome shotgun (WGS) entry which is preliminary data.</text>
</comment>
<dbReference type="Pfam" id="PF00849">
    <property type="entry name" value="PseudoU_synth_2"/>
    <property type="match status" value="1"/>
</dbReference>
<dbReference type="PROSITE" id="PS01129">
    <property type="entry name" value="PSI_RLU"/>
    <property type="match status" value="1"/>
</dbReference>
<sequence>MTSRFVQQTGRSMRALESVIYCDRAIIVLQKPPGLVCQLNHSRSLWVEGRMLEGNRESNFNALLHGLGKALGDRPFPVHRLDKGTTGALLLARSATHARKLSQQFQSRTVDKTYLALVRGGAKSFPSKSGEIRTPILYNDGRASIDPSFQGDPSATEWELIASSSKVPLSLLRLKLHTGHKHQLRVHLAHCLNVPILGDTLYSKKPPSEIIRSATTVPEDRIFLHAAHLSLFQYRASGPKKRFRLGISAPLPADFVKICIDSEIPLAPAEVHGGVFIDGELVEDGKVPDLGGSWMPELNGMQNRT</sequence>
<dbReference type="InterPro" id="IPR020103">
    <property type="entry name" value="PsdUridine_synth_cat_dom_sf"/>
</dbReference>
<gene>
    <name evidence="2" type="ORF">LshimejAT787_1701790</name>
</gene>
<dbReference type="PANTHER" id="PTHR21600">
    <property type="entry name" value="MITOCHONDRIAL RNA PSEUDOURIDINE SYNTHASE"/>
    <property type="match status" value="1"/>
</dbReference>
<dbReference type="Gene3D" id="3.30.2350.10">
    <property type="entry name" value="Pseudouridine synthase"/>
    <property type="match status" value="1"/>
</dbReference>
<evidence type="ECO:0000313" key="2">
    <source>
        <dbReference type="EMBL" id="GLB44552.1"/>
    </source>
</evidence>
<protein>
    <submittedName>
        <fullName evidence="2">RNA pseudouridylate synthase</fullName>
    </submittedName>
</protein>
<name>A0A9P3Q0D7_LYOSH</name>
<dbReference type="EMBL" id="BRPK01000017">
    <property type="protein sequence ID" value="GLB44552.1"/>
    <property type="molecule type" value="Genomic_DNA"/>
</dbReference>
<reference evidence="2" key="1">
    <citation type="submission" date="2022-07" db="EMBL/GenBank/DDBJ databases">
        <title>The genome of Lyophyllum shimeji provides insight into the initial evolution of ectomycorrhizal fungal genome.</title>
        <authorList>
            <person name="Kobayashi Y."/>
            <person name="Shibata T."/>
            <person name="Hirakawa H."/>
            <person name="Shigenobu S."/>
            <person name="Nishiyama T."/>
            <person name="Yamada A."/>
            <person name="Hasebe M."/>
            <person name="Kawaguchi M."/>
        </authorList>
    </citation>
    <scope>NUCLEOTIDE SEQUENCE</scope>
    <source>
        <strain evidence="2">AT787</strain>
    </source>
</reference>
<evidence type="ECO:0000313" key="3">
    <source>
        <dbReference type="Proteomes" id="UP001063166"/>
    </source>
</evidence>
<dbReference type="InterPro" id="IPR006224">
    <property type="entry name" value="PsdUridine_synth_RluA-like_CS"/>
</dbReference>
<feature type="domain" description="Pseudouridine synthase RsuA/RluA-like" evidence="1">
    <location>
        <begin position="26"/>
        <end position="190"/>
    </location>
</feature>
<dbReference type="GO" id="GO:0009982">
    <property type="term" value="F:pseudouridine synthase activity"/>
    <property type="evidence" value="ECO:0007669"/>
    <property type="project" value="InterPro"/>
</dbReference>
<dbReference type="GO" id="GO:0001522">
    <property type="term" value="P:pseudouridine synthesis"/>
    <property type="evidence" value="ECO:0007669"/>
    <property type="project" value="InterPro"/>
</dbReference>
<dbReference type="SUPFAM" id="SSF55120">
    <property type="entry name" value="Pseudouridine synthase"/>
    <property type="match status" value="1"/>
</dbReference>
<dbReference type="CDD" id="cd02869">
    <property type="entry name" value="PseudoU_synth_RluA_like"/>
    <property type="match status" value="1"/>
</dbReference>
<dbReference type="InterPro" id="IPR006145">
    <property type="entry name" value="PsdUridine_synth_RsuA/RluA"/>
</dbReference>
<dbReference type="OrthoDB" id="428658at2759"/>
<evidence type="ECO:0000259" key="1">
    <source>
        <dbReference type="Pfam" id="PF00849"/>
    </source>
</evidence>